<sequence length="114" mass="12628">MENLIIKRVKPKFLTVGSHNVTIESIKEGKSVVINNEQCPTILVTFVDGDKKFTQQIPINSNGHSLLDMLLSSALKDDAVEEELDLKVLIGKEVGISIGLRKGYSNVTSFYEVH</sequence>
<dbReference type="RefSeq" id="WP_204466807.1">
    <property type="nucleotide sequence ID" value="NZ_JAFBCV010000009.1"/>
</dbReference>
<keyword evidence="2" id="KW-1185">Reference proteome</keyword>
<dbReference type="Proteomes" id="UP001179280">
    <property type="component" value="Unassembled WGS sequence"/>
</dbReference>
<dbReference type="EMBL" id="JAFBCV010000009">
    <property type="protein sequence ID" value="MBM7839586.1"/>
    <property type="molecule type" value="Genomic_DNA"/>
</dbReference>
<comment type="caution">
    <text evidence="1">The sequence shown here is derived from an EMBL/GenBank/DDBJ whole genome shotgun (WGS) entry which is preliminary data.</text>
</comment>
<evidence type="ECO:0000313" key="2">
    <source>
        <dbReference type="Proteomes" id="UP001179280"/>
    </source>
</evidence>
<organism evidence="1 2">
    <name type="scientific">Shouchella xiaoxiensis</name>
    <dbReference type="NCBI Taxonomy" id="766895"/>
    <lineage>
        <taxon>Bacteria</taxon>
        <taxon>Bacillati</taxon>
        <taxon>Bacillota</taxon>
        <taxon>Bacilli</taxon>
        <taxon>Bacillales</taxon>
        <taxon>Bacillaceae</taxon>
        <taxon>Shouchella</taxon>
    </lineage>
</organism>
<reference evidence="1" key="1">
    <citation type="submission" date="2021-01" db="EMBL/GenBank/DDBJ databases">
        <title>Genomic Encyclopedia of Type Strains, Phase IV (KMG-IV): sequencing the most valuable type-strain genomes for metagenomic binning, comparative biology and taxonomic classification.</title>
        <authorList>
            <person name="Goeker M."/>
        </authorList>
    </citation>
    <scope>NUCLEOTIDE SEQUENCE</scope>
    <source>
        <strain evidence="1">DSM 21943</strain>
    </source>
</reference>
<protein>
    <submittedName>
        <fullName evidence="1">Uncharacterized protein</fullName>
    </submittedName>
</protein>
<evidence type="ECO:0000313" key="1">
    <source>
        <dbReference type="EMBL" id="MBM7839586.1"/>
    </source>
</evidence>
<proteinExistence type="predicted"/>
<name>A0ABS2SVN3_9BACI</name>
<accession>A0ABS2SVN3</accession>
<gene>
    <name evidence="1" type="ORF">JOC54_002866</name>
</gene>